<dbReference type="Pfam" id="PF00078">
    <property type="entry name" value="RVT_1"/>
    <property type="match status" value="1"/>
</dbReference>
<accession>A0A1S4CWP9</accession>
<evidence type="ECO:0000313" key="2">
    <source>
        <dbReference type="RefSeq" id="XP_016505563.1"/>
    </source>
</evidence>
<dbReference type="PANTHER" id="PTHR33116:SF66">
    <property type="entry name" value="REVERSE TRANSCRIPTASE ZINC-BINDING DOMAIN-CONTAINING PROTEIN"/>
    <property type="match status" value="1"/>
</dbReference>
<gene>
    <name evidence="2" type="primary">LOC107823437</name>
</gene>
<dbReference type="PROSITE" id="PS50878">
    <property type="entry name" value="RT_POL"/>
    <property type="match status" value="1"/>
</dbReference>
<dbReference type="InterPro" id="IPR000477">
    <property type="entry name" value="RT_dom"/>
</dbReference>
<dbReference type="OMA" id="GWINGWA"/>
<dbReference type="PaxDb" id="4097-A0A1S4CWP9"/>
<feature type="domain" description="Reverse transcriptase" evidence="1">
    <location>
        <begin position="1"/>
        <end position="124"/>
    </location>
</feature>
<name>A0A1S4CWP9_TOBAC</name>
<sequence length="221" mass="25056">MECVSTVNYTVMINGESIPPFDAAKGLRQGDPISSFLFAIVMEYLSRSLNSLKEVKSFRFHPRCANLGITHLSYADDLLIQTASKSEEKLSVFWWSPQTVRRNILQQLGFTLGELPFKYLGIPLANKKLSLIQWHPLVEKIIAKISSWIAKKLSYTGRVQLVQTVLFGIQSYWSQLFTLPSKVLKMIDSYSRSYIWSGINVITKKPLVAWDKMCTPKSSGA</sequence>
<evidence type="ECO:0000259" key="1">
    <source>
        <dbReference type="PROSITE" id="PS50878"/>
    </source>
</evidence>
<dbReference type="OrthoDB" id="7978815at2759"/>
<protein>
    <recommendedName>
        <fullName evidence="1">Reverse transcriptase domain-containing protein</fullName>
    </recommendedName>
</protein>
<dbReference type="AlphaFoldDB" id="A0A1S4CWP9"/>
<dbReference type="STRING" id="4097.A0A1S4CWP9"/>
<organism evidence="2">
    <name type="scientific">Nicotiana tabacum</name>
    <name type="common">Common tobacco</name>
    <dbReference type="NCBI Taxonomy" id="4097"/>
    <lineage>
        <taxon>Eukaryota</taxon>
        <taxon>Viridiplantae</taxon>
        <taxon>Streptophyta</taxon>
        <taxon>Embryophyta</taxon>
        <taxon>Tracheophyta</taxon>
        <taxon>Spermatophyta</taxon>
        <taxon>Magnoliopsida</taxon>
        <taxon>eudicotyledons</taxon>
        <taxon>Gunneridae</taxon>
        <taxon>Pentapetalae</taxon>
        <taxon>asterids</taxon>
        <taxon>lamiids</taxon>
        <taxon>Solanales</taxon>
        <taxon>Solanaceae</taxon>
        <taxon>Nicotianoideae</taxon>
        <taxon>Nicotianeae</taxon>
        <taxon>Nicotiana</taxon>
    </lineage>
</organism>
<dbReference type="KEGG" id="nta:107823437"/>
<dbReference type="RefSeq" id="XP_016505563.1">
    <property type="nucleotide sequence ID" value="XM_016650077.1"/>
</dbReference>
<dbReference type="PANTHER" id="PTHR33116">
    <property type="entry name" value="REVERSE TRANSCRIPTASE ZINC-BINDING DOMAIN-CONTAINING PROTEIN-RELATED-RELATED"/>
    <property type="match status" value="1"/>
</dbReference>
<reference evidence="2" key="1">
    <citation type="submission" date="2025-08" db="UniProtKB">
        <authorList>
            <consortium name="RefSeq"/>
        </authorList>
    </citation>
    <scope>IDENTIFICATION</scope>
</reference>
<proteinExistence type="predicted"/>